<organism evidence="2 3">
    <name type="scientific">Lupinus angustifolius</name>
    <name type="common">Narrow-leaved blue lupine</name>
    <dbReference type="NCBI Taxonomy" id="3871"/>
    <lineage>
        <taxon>Eukaryota</taxon>
        <taxon>Viridiplantae</taxon>
        <taxon>Streptophyta</taxon>
        <taxon>Embryophyta</taxon>
        <taxon>Tracheophyta</taxon>
        <taxon>Spermatophyta</taxon>
        <taxon>Magnoliopsida</taxon>
        <taxon>eudicotyledons</taxon>
        <taxon>Gunneridae</taxon>
        <taxon>Pentapetalae</taxon>
        <taxon>rosids</taxon>
        <taxon>fabids</taxon>
        <taxon>Fabales</taxon>
        <taxon>Fabaceae</taxon>
        <taxon>Papilionoideae</taxon>
        <taxon>50 kb inversion clade</taxon>
        <taxon>genistoids sensu lato</taxon>
        <taxon>core genistoids</taxon>
        <taxon>Genisteae</taxon>
        <taxon>Lupinus</taxon>
    </lineage>
</organism>
<dbReference type="Proteomes" id="UP000188354">
    <property type="component" value="Chromosome LG02"/>
</dbReference>
<dbReference type="AlphaFoldDB" id="A0A4P1RRG2"/>
<reference evidence="2 3" key="1">
    <citation type="journal article" date="2017" name="Plant Biotechnol. J.">
        <title>A comprehensive draft genome sequence for lupin (Lupinus angustifolius), an emerging health food: insights into plant-microbe interactions and legume evolution.</title>
        <authorList>
            <person name="Hane J.K."/>
            <person name="Ming Y."/>
            <person name="Kamphuis L.G."/>
            <person name="Nelson M.N."/>
            <person name="Garg G."/>
            <person name="Atkins C.A."/>
            <person name="Bayer P.E."/>
            <person name="Bravo A."/>
            <person name="Bringans S."/>
            <person name="Cannon S."/>
            <person name="Edwards D."/>
            <person name="Foley R."/>
            <person name="Gao L.L."/>
            <person name="Harrison M.J."/>
            <person name="Huang W."/>
            <person name="Hurgobin B."/>
            <person name="Li S."/>
            <person name="Liu C.W."/>
            <person name="McGrath A."/>
            <person name="Morahan G."/>
            <person name="Murray J."/>
            <person name="Weller J."/>
            <person name="Jian J."/>
            <person name="Singh K.B."/>
        </authorList>
    </citation>
    <scope>NUCLEOTIDE SEQUENCE [LARGE SCALE GENOMIC DNA]</scope>
    <source>
        <strain evidence="3">cv. Tanjil</strain>
        <tissue evidence="2">Whole plant</tissue>
    </source>
</reference>
<evidence type="ECO:0000256" key="1">
    <source>
        <dbReference type="SAM" id="MobiDB-lite"/>
    </source>
</evidence>
<accession>A0A4P1RRG2</accession>
<dbReference type="PANTHER" id="PTHR33914:SF2">
    <property type="entry name" value="OS02G0582100 PROTEIN"/>
    <property type="match status" value="1"/>
</dbReference>
<dbReference type="Gramene" id="OIW16832">
    <property type="protein sequence ID" value="OIW16832"/>
    <property type="gene ID" value="TanjilG_06872"/>
</dbReference>
<evidence type="ECO:0000313" key="3">
    <source>
        <dbReference type="Proteomes" id="UP000188354"/>
    </source>
</evidence>
<dbReference type="InterPro" id="IPR040378">
    <property type="entry name" value="BASL"/>
</dbReference>
<keyword evidence="3" id="KW-1185">Reference proteome</keyword>
<name>A0A4P1RRG2_LUPAN</name>
<dbReference type="PANTHER" id="PTHR33914">
    <property type="entry name" value="18S PRE-RIBOSOMAL ASSEMBLY PROTEIN GAR2-LIKE PROTEIN"/>
    <property type="match status" value="1"/>
</dbReference>
<feature type="region of interest" description="Disordered" evidence="1">
    <location>
        <begin position="226"/>
        <end position="257"/>
    </location>
</feature>
<feature type="compositionally biased region" description="Basic and acidic residues" evidence="1">
    <location>
        <begin position="226"/>
        <end position="236"/>
    </location>
</feature>
<evidence type="ECO:0000313" key="2">
    <source>
        <dbReference type="EMBL" id="OIW16832.1"/>
    </source>
</evidence>
<dbReference type="EMBL" id="CM007362">
    <property type="protein sequence ID" value="OIW16832.1"/>
    <property type="molecule type" value="Genomic_DNA"/>
</dbReference>
<dbReference type="STRING" id="3871.A0A4P1RRG2"/>
<gene>
    <name evidence="2" type="ORF">TanjilG_06872</name>
</gene>
<dbReference type="GO" id="GO:0009786">
    <property type="term" value="P:regulation of asymmetric cell division"/>
    <property type="evidence" value="ECO:0007669"/>
    <property type="project" value="InterPro"/>
</dbReference>
<sequence>MESCYWLLAFKFLKNIELTSYSLCLKIAKAKLLEDLEIYVLKPKKIMKIVHSNTVHEPESQSFELDESDLFTPAYKLQKKKVKDYQNSICIDLKRNERKLEDYMTAPKAEFCDSVIDFKGGYQARVKDVVKDRCVGDGVCTKDMFLFEMSVEEKAYNSFCSNDDKEMKKDNIEINVLNLPTTEKSDQVLANHDQSKDLMCKDEAVTQTLSDKVEETLPGDTVLLKELGKHEPRASDGEEEEVSRETESHSQSFESENLVEEAVLTSPTLASAIVESNCDTMPLGGGSFIHMLNPPVLGASCGKKEFHQVGGCKFKETQDTSEPDGKSSDEAILRQIHHSLGESSFSGVVHGSSCISYSGPVSYSGSISLRSDSSTMSTRSFAFPELPSEWNSSPVRMAKADKSNYRKHRGWRQGLLCCRF</sequence>
<evidence type="ECO:0008006" key="4">
    <source>
        <dbReference type="Google" id="ProtNLM"/>
    </source>
</evidence>
<protein>
    <recommendedName>
        <fullName evidence="4">18S pre-ribosomal assembly protein gar2-like protein</fullName>
    </recommendedName>
</protein>
<proteinExistence type="predicted"/>